<dbReference type="RefSeq" id="XP_029319614.1">
    <property type="nucleotide sequence ID" value="XM_029463754.1"/>
</dbReference>
<evidence type="ECO:0000256" key="8">
    <source>
        <dbReference type="SAM" id="Phobius"/>
    </source>
</evidence>
<comment type="subcellular location">
    <subcellularLocation>
        <location evidence="1">Endoplasmic reticulum membrane</location>
    </subcellularLocation>
</comment>
<keyword evidence="3 8" id="KW-0812">Transmembrane</keyword>
<dbReference type="AlphaFoldDB" id="A0A2U9QYN8"/>
<proteinExistence type="inferred from homology"/>
<dbReference type="UniPathway" id="UPA00768"/>
<evidence type="ECO:0008006" key="11">
    <source>
        <dbReference type="Google" id="ProtNLM"/>
    </source>
</evidence>
<name>A0A2U9QYN8_PICKU</name>
<comment type="pathway">
    <text evidence="7">Steroid metabolism; ergosterol biosynthesis.</text>
</comment>
<evidence type="ECO:0000256" key="1">
    <source>
        <dbReference type="ARBA" id="ARBA00004586"/>
    </source>
</evidence>
<dbReference type="VEuPathDB" id="FungiDB:C5L36_0A07370"/>
<dbReference type="InterPro" id="IPR006716">
    <property type="entry name" value="ERG2_sigma1_rcpt-like"/>
</dbReference>
<keyword evidence="6 8" id="KW-0472">Membrane</keyword>
<evidence type="ECO:0000256" key="7">
    <source>
        <dbReference type="ARBA" id="ARBA00029435"/>
    </source>
</evidence>
<evidence type="ECO:0000256" key="4">
    <source>
        <dbReference type="ARBA" id="ARBA00022824"/>
    </source>
</evidence>
<feature type="transmembrane region" description="Helical" evidence="8">
    <location>
        <begin position="97"/>
        <end position="116"/>
    </location>
</feature>
<evidence type="ECO:0000256" key="5">
    <source>
        <dbReference type="ARBA" id="ARBA00022989"/>
    </source>
</evidence>
<dbReference type="KEGG" id="pkz:C5L36_0A07370"/>
<evidence type="ECO:0000313" key="9">
    <source>
        <dbReference type="EMBL" id="AWU74137.1"/>
    </source>
</evidence>
<dbReference type="SMR" id="A0A2U9QYN8"/>
<dbReference type="GO" id="GO:0006696">
    <property type="term" value="P:ergosterol biosynthetic process"/>
    <property type="evidence" value="ECO:0007669"/>
    <property type="project" value="TreeGrafter"/>
</dbReference>
<keyword evidence="5 8" id="KW-1133">Transmembrane helix</keyword>
<evidence type="ECO:0000256" key="6">
    <source>
        <dbReference type="ARBA" id="ARBA00023136"/>
    </source>
</evidence>
<dbReference type="STRING" id="4909.A0A2U9QYN8"/>
<dbReference type="Proteomes" id="UP000249293">
    <property type="component" value="Chromosome 1"/>
</dbReference>
<keyword evidence="4" id="KW-0256">Endoplasmic reticulum</keyword>
<evidence type="ECO:0000313" key="10">
    <source>
        <dbReference type="Proteomes" id="UP000249293"/>
    </source>
</evidence>
<reference evidence="9 10" key="1">
    <citation type="submission" date="2018-06" db="EMBL/GenBank/DDBJ databases">
        <title>Population genomics shows no distinction between pathogenic Candida krusei and environmental Pichia kudriavzevii: One species, four names.</title>
        <authorList>
            <person name="Douglass A.P."/>
            <person name="Offei B."/>
            <person name="Braun-Galleani S."/>
            <person name="Coughlan A.Y."/>
            <person name="Martos A."/>
            <person name="Ortiz-Merino R.A."/>
            <person name="Byrne K.P."/>
            <person name="Wolfe K.H."/>
        </authorList>
    </citation>
    <scope>NUCLEOTIDE SEQUENCE [LARGE SCALE GENOMIC DNA]</scope>
    <source>
        <strain evidence="9 10">CBS573</strain>
    </source>
</reference>
<evidence type="ECO:0000256" key="3">
    <source>
        <dbReference type="ARBA" id="ARBA00022692"/>
    </source>
</evidence>
<dbReference type="GO" id="GO:0005789">
    <property type="term" value="C:endoplasmic reticulum membrane"/>
    <property type="evidence" value="ECO:0007669"/>
    <property type="project" value="UniProtKB-SubCell"/>
</dbReference>
<dbReference type="Pfam" id="PF04622">
    <property type="entry name" value="ERG2_Sigma1R"/>
    <property type="match status" value="1"/>
</dbReference>
<protein>
    <recommendedName>
        <fullName evidence="11">C-8 sterol isomerase</fullName>
    </recommendedName>
</protein>
<dbReference type="PANTHER" id="PTHR10868">
    <property type="entry name" value="SIGMA 1-TYPE OPIOID RECEPTOR-RELATED"/>
    <property type="match status" value="1"/>
</dbReference>
<organism evidence="9 10">
    <name type="scientific">Pichia kudriavzevii</name>
    <name type="common">Yeast</name>
    <name type="synonym">Issatchenkia orientalis</name>
    <dbReference type="NCBI Taxonomy" id="4909"/>
    <lineage>
        <taxon>Eukaryota</taxon>
        <taxon>Fungi</taxon>
        <taxon>Dikarya</taxon>
        <taxon>Ascomycota</taxon>
        <taxon>Saccharomycotina</taxon>
        <taxon>Pichiomycetes</taxon>
        <taxon>Pichiales</taxon>
        <taxon>Pichiaceae</taxon>
        <taxon>Pichia</taxon>
    </lineage>
</organism>
<dbReference type="EMBL" id="CP028773">
    <property type="protein sequence ID" value="AWU74137.1"/>
    <property type="molecule type" value="Genomic_DNA"/>
</dbReference>
<sequence length="309" mass="35965">MSSYRTLVYRLKVVVIVVFVWVFFFLFFFRHTFFFQTVKQRLISLNHSFIKECKVYPASYPFFTAPRRDPLVKHIDFELPKMFCCMKKCKVTSLIKTVFYIFMTFYVMDFLFYSWLPKNYIFDKEELQQIVKETIANTPEDDTVALFTNLQEKLSERYGSDAINEFNTQDWVFNNAGGAMGSMIILHASISEYLIIFGTAVGTEGHTGIHFADDYFTILKGEQYAAFPNQFERSVYKAGDQHHMAKGEFKQYGMKPGSYALELAQGWIPAMLPFGFLDTFASTLDFVTLGRTIYFTGKDMIKNLLHGKF</sequence>
<gene>
    <name evidence="9" type="ORF">C5L36_0A07370</name>
</gene>
<comment type="similarity">
    <text evidence="2">Belongs to the ERG2 family.</text>
</comment>
<feature type="transmembrane region" description="Helical" evidence="8">
    <location>
        <begin position="6"/>
        <end position="29"/>
    </location>
</feature>
<dbReference type="GeneID" id="40381847"/>
<keyword evidence="10" id="KW-1185">Reference proteome</keyword>
<evidence type="ECO:0000256" key="2">
    <source>
        <dbReference type="ARBA" id="ARBA00007141"/>
    </source>
</evidence>
<dbReference type="OrthoDB" id="347124at2759"/>
<accession>A0A2U9QYN8</accession>
<dbReference type="PANTHER" id="PTHR10868:SF1">
    <property type="entry name" value="SIGMA NON-OPIOID INTRACELLULAR RECEPTOR 1"/>
    <property type="match status" value="1"/>
</dbReference>